<evidence type="ECO:0000259" key="1">
    <source>
        <dbReference type="Pfam" id="PF14765"/>
    </source>
</evidence>
<reference evidence="2 3" key="1">
    <citation type="submission" date="2018-05" db="EMBL/GenBank/DDBJ databases">
        <title>Genome sequencing and assembly of the regulated plant pathogen Lachnellula willkommii and related sister species for the development of diagnostic species identification markers.</title>
        <authorList>
            <person name="Giroux E."/>
            <person name="Bilodeau G."/>
        </authorList>
    </citation>
    <scope>NUCLEOTIDE SEQUENCE [LARGE SCALE GENOMIC DNA]</scope>
    <source>
        <strain evidence="2 3">CBS 268.59</strain>
    </source>
</reference>
<comment type="caution">
    <text evidence="2">The sequence shown here is derived from an EMBL/GenBank/DDBJ whole genome shotgun (WGS) entry which is preliminary data.</text>
</comment>
<dbReference type="AlphaFoldDB" id="A0A8T9C796"/>
<dbReference type="Gene3D" id="3.10.129.110">
    <property type="entry name" value="Polyketide synthase dehydratase"/>
    <property type="match status" value="1"/>
</dbReference>
<evidence type="ECO:0000313" key="3">
    <source>
        <dbReference type="Proteomes" id="UP000469558"/>
    </source>
</evidence>
<protein>
    <recommendedName>
        <fullName evidence="1">Polyketide synthase dehydratase domain-containing protein</fullName>
    </recommendedName>
</protein>
<name>A0A8T9C796_9HELO</name>
<gene>
    <name evidence="2" type="ORF">LSUE1_G004272</name>
</gene>
<dbReference type="InterPro" id="IPR042104">
    <property type="entry name" value="PKS_dehydratase_sf"/>
</dbReference>
<dbReference type="Proteomes" id="UP000469558">
    <property type="component" value="Unassembled WGS sequence"/>
</dbReference>
<accession>A0A8T9C796</accession>
<feature type="domain" description="Polyketide synthase dehydratase" evidence="1">
    <location>
        <begin position="46"/>
        <end position="121"/>
    </location>
</feature>
<dbReference type="InterPro" id="IPR049551">
    <property type="entry name" value="PKS_DH_C"/>
</dbReference>
<proteinExistence type="predicted"/>
<dbReference type="EMBL" id="QGMK01000893">
    <property type="protein sequence ID" value="TVY75993.1"/>
    <property type="molecule type" value="Genomic_DNA"/>
</dbReference>
<evidence type="ECO:0000313" key="2">
    <source>
        <dbReference type="EMBL" id="TVY75993.1"/>
    </source>
</evidence>
<organism evidence="2 3">
    <name type="scientific">Lachnellula suecica</name>
    <dbReference type="NCBI Taxonomy" id="602035"/>
    <lineage>
        <taxon>Eukaryota</taxon>
        <taxon>Fungi</taxon>
        <taxon>Dikarya</taxon>
        <taxon>Ascomycota</taxon>
        <taxon>Pezizomycotina</taxon>
        <taxon>Leotiomycetes</taxon>
        <taxon>Helotiales</taxon>
        <taxon>Lachnaceae</taxon>
        <taxon>Lachnellula</taxon>
    </lineage>
</organism>
<keyword evidence="3" id="KW-1185">Reference proteome</keyword>
<sequence>MPPEQRMREWNTVYYGFIRVDHGRLRSEVDEGKEVKELFQPVIIPPKKTCTSPLDTTEMYKAFKTMMRLEYGPSFQPVTQVYFNGRGEAKCNISLPNDVSHASRSLDYFDNSIIDPTILDGYSSSLLWP</sequence>
<dbReference type="Pfam" id="PF14765">
    <property type="entry name" value="PS-DH"/>
    <property type="match status" value="1"/>
</dbReference>